<dbReference type="PANTHER" id="PTHR15599:SF1">
    <property type="entry name" value="RADIAL SPOKE HEAD 14 HOMOLOG"/>
    <property type="match status" value="1"/>
</dbReference>
<reference evidence="1" key="1">
    <citation type="submission" date="2022-03" db="EMBL/GenBank/DDBJ databases">
        <authorList>
            <person name="Martin C."/>
        </authorList>
    </citation>
    <scope>NUCLEOTIDE SEQUENCE</scope>
</reference>
<dbReference type="InterPro" id="IPR000225">
    <property type="entry name" value="Armadillo"/>
</dbReference>
<dbReference type="InterPro" id="IPR011989">
    <property type="entry name" value="ARM-like"/>
</dbReference>
<dbReference type="InterPro" id="IPR042856">
    <property type="entry name" value="RSP14"/>
</dbReference>
<gene>
    <name evidence="1" type="ORF">OFUS_LOCUS12867</name>
</gene>
<dbReference type="SMART" id="SM00185">
    <property type="entry name" value="ARM"/>
    <property type="match status" value="3"/>
</dbReference>
<dbReference type="PANTHER" id="PTHR15599">
    <property type="entry name" value="RTDR1"/>
    <property type="match status" value="1"/>
</dbReference>
<dbReference type="SUPFAM" id="SSF48371">
    <property type="entry name" value="ARM repeat"/>
    <property type="match status" value="1"/>
</dbReference>
<dbReference type="AlphaFoldDB" id="A0A8J1U1G9"/>
<proteinExistence type="predicted"/>
<organism evidence="1 2">
    <name type="scientific">Owenia fusiformis</name>
    <name type="common">Polychaete worm</name>
    <dbReference type="NCBI Taxonomy" id="6347"/>
    <lineage>
        <taxon>Eukaryota</taxon>
        <taxon>Metazoa</taxon>
        <taxon>Spiralia</taxon>
        <taxon>Lophotrochozoa</taxon>
        <taxon>Annelida</taxon>
        <taxon>Polychaeta</taxon>
        <taxon>Sedentaria</taxon>
        <taxon>Canalipalpata</taxon>
        <taxon>Sabellida</taxon>
        <taxon>Oweniida</taxon>
        <taxon>Oweniidae</taxon>
        <taxon>Owenia</taxon>
    </lineage>
</organism>
<dbReference type="Proteomes" id="UP000749559">
    <property type="component" value="Unassembled WGS sequence"/>
</dbReference>
<dbReference type="Pfam" id="PF12717">
    <property type="entry name" value="Cnd1"/>
    <property type="match status" value="2"/>
</dbReference>
<comment type="caution">
    <text evidence="1">The sequence shown here is derived from an EMBL/GenBank/DDBJ whole genome shotgun (WGS) entry which is preliminary data.</text>
</comment>
<dbReference type="InterPro" id="IPR032682">
    <property type="entry name" value="Cnd1_C"/>
</dbReference>
<keyword evidence="2" id="KW-1185">Reference proteome</keyword>
<evidence type="ECO:0000313" key="1">
    <source>
        <dbReference type="EMBL" id="CAH1787094.1"/>
    </source>
</evidence>
<name>A0A8J1U1G9_OWEFU</name>
<protein>
    <submittedName>
        <fullName evidence="1">Uncharacterized protein</fullName>
    </submittedName>
</protein>
<dbReference type="Gene3D" id="1.25.10.10">
    <property type="entry name" value="Leucine-rich Repeat Variant"/>
    <property type="match status" value="1"/>
</dbReference>
<sequence length="340" mass="37147">MAKTVISALYPPQIDVTRTPLAYGDRAIPRLNRELNDDTLLTRQRAVRSLCDHLHDPEHIAEALREGIPTSLKKLLKDPDITVRQKATESLYVIAQHAIGRDAFLEHGIIVPLSKLFDDKEDIARKNAHLAIQMISETTIGAEGIVNAKLVAKLVDKLKTEHDEIKELILDTLHFCMRVDTTNALNANAMQVYTDLLAHELTSVRAKTARDIMDLSVPLAGKDFAVNVGTVEKLIGLLQDSDPVVRANAAGGLMTITITTKGKYTAINGGAIEPLVNLVDDPNSEVRANSLKALTCLSEAPEGRATLLTHVEKIKTLMHDPIPAVVKAATIAVKVITWKP</sequence>
<evidence type="ECO:0000313" key="2">
    <source>
        <dbReference type="Proteomes" id="UP000749559"/>
    </source>
</evidence>
<accession>A0A8J1U1G9</accession>
<dbReference type="OrthoDB" id="409644at2759"/>
<dbReference type="EMBL" id="CAIIXF020000006">
    <property type="protein sequence ID" value="CAH1787094.1"/>
    <property type="molecule type" value="Genomic_DNA"/>
</dbReference>
<dbReference type="InterPro" id="IPR016024">
    <property type="entry name" value="ARM-type_fold"/>
</dbReference>